<sequence>MSKRSSFEVDGRFLRQIYYLSVVLTIVLSVLFGIVYGFPTALSFVVGSFFSLGAIVTLELVVRLMVRPGSSARTKRWLGLIALGKYSFIAIGFYALMKAKWLNIYSLA</sequence>
<feature type="non-terminal residue" evidence="2">
    <location>
        <position position="108"/>
    </location>
</feature>
<protein>
    <submittedName>
        <fullName evidence="2">Uncharacterized protein</fullName>
    </submittedName>
</protein>
<feature type="transmembrane region" description="Helical" evidence="1">
    <location>
        <begin position="77"/>
        <end position="97"/>
    </location>
</feature>
<feature type="transmembrane region" description="Helical" evidence="1">
    <location>
        <begin position="16"/>
        <end position="38"/>
    </location>
</feature>
<dbReference type="EMBL" id="UINC01050202">
    <property type="protein sequence ID" value="SVB62889.1"/>
    <property type="molecule type" value="Genomic_DNA"/>
</dbReference>
<keyword evidence="1" id="KW-1133">Transmembrane helix</keyword>
<name>A0A382FJP0_9ZZZZ</name>
<keyword evidence="1" id="KW-0812">Transmembrane</keyword>
<dbReference type="AlphaFoldDB" id="A0A382FJP0"/>
<organism evidence="2">
    <name type="scientific">marine metagenome</name>
    <dbReference type="NCBI Taxonomy" id="408172"/>
    <lineage>
        <taxon>unclassified sequences</taxon>
        <taxon>metagenomes</taxon>
        <taxon>ecological metagenomes</taxon>
    </lineage>
</organism>
<evidence type="ECO:0000256" key="1">
    <source>
        <dbReference type="SAM" id="Phobius"/>
    </source>
</evidence>
<feature type="transmembrane region" description="Helical" evidence="1">
    <location>
        <begin position="44"/>
        <end position="65"/>
    </location>
</feature>
<accession>A0A382FJP0</accession>
<keyword evidence="1" id="KW-0472">Membrane</keyword>
<gene>
    <name evidence="2" type="ORF">METZ01_LOCUS215743</name>
</gene>
<reference evidence="2" key="1">
    <citation type="submission" date="2018-05" db="EMBL/GenBank/DDBJ databases">
        <authorList>
            <person name="Lanie J.A."/>
            <person name="Ng W.-L."/>
            <person name="Kazmierczak K.M."/>
            <person name="Andrzejewski T.M."/>
            <person name="Davidsen T.M."/>
            <person name="Wayne K.J."/>
            <person name="Tettelin H."/>
            <person name="Glass J.I."/>
            <person name="Rusch D."/>
            <person name="Podicherti R."/>
            <person name="Tsui H.-C.T."/>
            <person name="Winkler M.E."/>
        </authorList>
    </citation>
    <scope>NUCLEOTIDE SEQUENCE</scope>
</reference>
<evidence type="ECO:0000313" key="2">
    <source>
        <dbReference type="EMBL" id="SVB62889.1"/>
    </source>
</evidence>
<proteinExistence type="predicted"/>